<keyword evidence="8" id="KW-1185">Reference proteome</keyword>
<dbReference type="NCBIfam" id="NF041549">
    <property type="entry name" value="PssD"/>
    <property type="match status" value="1"/>
</dbReference>
<gene>
    <name evidence="7" type="ORF">HU830_03315</name>
</gene>
<keyword evidence="5 6" id="KW-0472">Membrane</keyword>
<dbReference type="PANTHER" id="PTHR12154">
    <property type="entry name" value="GLYCOSYL TRANSFERASE-RELATED"/>
    <property type="match status" value="1"/>
</dbReference>
<keyword evidence="2 6" id="KW-0812">Transmembrane</keyword>
<evidence type="ECO:0000313" key="8">
    <source>
        <dbReference type="Proteomes" id="UP000563523"/>
    </source>
</evidence>
<protein>
    <submittedName>
        <fullName evidence="7">Polysaccharide biosynthesis protein</fullName>
    </submittedName>
</protein>
<accession>A0A850RA01</accession>
<dbReference type="AlphaFoldDB" id="A0A850RA01"/>
<evidence type="ECO:0000256" key="3">
    <source>
        <dbReference type="ARBA" id="ARBA00022824"/>
    </source>
</evidence>
<evidence type="ECO:0000256" key="5">
    <source>
        <dbReference type="ARBA" id="ARBA00023136"/>
    </source>
</evidence>
<organism evidence="7 8">
    <name type="scientific">Bombilactobacillus apium</name>
    <dbReference type="NCBI Taxonomy" id="2675299"/>
    <lineage>
        <taxon>Bacteria</taxon>
        <taxon>Bacillati</taxon>
        <taxon>Bacillota</taxon>
        <taxon>Bacilli</taxon>
        <taxon>Lactobacillales</taxon>
        <taxon>Lactobacillaceae</taxon>
        <taxon>Bombilactobacillus</taxon>
    </lineage>
</organism>
<name>A0A850RA01_9LACO</name>
<feature type="transmembrane region" description="Helical" evidence="6">
    <location>
        <begin position="80"/>
        <end position="99"/>
    </location>
</feature>
<dbReference type="GO" id="GO:0004577">
    <property type="term" value="F:N-acetylglucosaminyldiphosphodolichol N-acetylglucosaminyltransferase activity"/>
    <property type="evidence" value="ECO:0007669"/>
    <property type="project" value="TreeGrafter"/>
</dbReference>
<keyword evidence="4 6" id="KW-1133">Transmembrane helix</keyword>
<reference evidence="7 8" key="1">
    <citation type="submission" date="2020-06" db="EMBL/GenBank/DDBJ databases">
        <authorList>
            <person name="Kang J."/>
        </authorList>
    </citation>
    <scope>NUCLEOTIDE SEQUENCE [LARGE SCALE GENOMIC DNA]</scope>
    <source>
        <strain evidence="7 8">DCY120</strain>
    </source>
</reference>
<dbReference type="InterPro" id="IPR013969">
    <property type="entry name" value="Oligosacch_biosynth_Alg14"/>
</dbReference>
<dbReference type="EMBL" id="JABZEC010000002">
    <property type="protein sequence ID" value="NVY96206.1"/>
    <property type="molecule type" value="Genomic_DNA"/>
</dbReference>
<dbReference type="SUPFAM" id="SSF53756">
    <property type="entry name" value="UDP-Glycosyltransferase/glycogen phosphorylase"/>
    <property type="match status" value="1"/>
</dbReference>
<comment type="caution">
    <text evidence="7">The sequence shown here is derived from an EMBL/GenBank/DDBJ whole genome shotgun (WGS) entry which is preliminary data.</text>
</comment>
<dbReference type="Pfam" id="PF08660">
    <property type="entry name" value="Alg14"/>
    <property type="match status" value="1"/>
</dbReference>
<feature type="transmembrane region" description="Helical" evidence="6">
    <location>
        <begin position="57"/>
        <end position="74"/>
    </location>
</feature>
<evidence type="ECO:0000313" key="7">
    <source>
        <dbReference type="EMBL" id="NVY96206.1"/>
    </source>
</evidence>
<evidence type="ECO:0000256" key="6">
    <source>
        <dbReference type="SAM" id="Phobius"/>
    </source>
</evidence>
<dbReference type="Gene3D" id="3.40.50.2000">
    <property type="entry name" value="Glycogen Phosphorylase B"/>
    <property type="match status" value="1"/>
</dbReference>
<dbReference type="Proteomes" id="UP000563523">
    <property type="component" value="Unassembled WGS sequence"/>
</dbReference>
<keyword evidence="3" id="KW-0256">Endoplasmic reticulum</keyword>
<sequence>MLKLCLISSSGGHFEQLYRLKVLKENYSIFFVTEKTKYVADSHAKYLIKQVNREDKFVLFYLLNILFKSIYIFFKEKPDAIISTGALCTIPMLLLARIFRKKIIYIESFAKIKSPTLTGKFVYKFADVFIIQWKEMKKFYPNAVYLGSIY</sequence>
<dbReference type="GO" id="GO:0006488">
    <property type="term" value="P:dolichol-linked oligosaccharide biosynthetic process"/>
    <property type="evidence" value="ECO:0007669"/>
    <property type="project" value="InterPro"/>
</dbReference>
<proteinExistence type="predicted"/>
<evidence type="ECO:0000256" key="1">
    <source>
        <dbReference type="ARBA" id="ARBA00004389"/>
    </source>
</evidence>
<evidence type="ECO:0000256" key="4">
    <source>
        <dbReference type="ARBA" id="ARBA00022989"/>
    </source>
</evidence>
<dbReference type="PANTHER" id="PTHR12154:SF4">
    <property type="entry name" value="UDP-N-ACETYLGLUCOSAMINE TRANSFERASE SUBUNIT ALG14 HOMOLOG"/>
    <property type="match status" value="1"/>
</dbReference>
<evidence type="ECO:0000256" key="2">
    <source>
        <dbReference type="ARBA" id="ARBA00022692"/>
    </source>
</evidence>
<comment type="subcellular location">
    <subcellularLocation>
        <location evidence="1">Endoplasmic reticulum membrane</location>
        <topology evidence="1">Single-pass membrane protein</topology>
    </subcellularLocation>
</comment>